<dbReference type="EMBL" id="DS989869">
    <property type="protein sequence ID" value="EDX71829.1"/>
    <property type="molecule type" value="Genomic_DNA"/>
</dbReference>
<proteinExistence type="predicted"/>
<dbReference type="RefSeq" id="WP_006105274.1">
    <property type="nucleotide sequence ID" value="NZ_DS989869.1"/>
</dbReference>
<protein>
    <recommendedName>
        <fullName evidence="3">YcxB-like protein domain-containing protein</fullName>
    </recommendedName>
</protein>
<evidence type="ECO:0000313" key="1">
    <source>
        <dbReference type="EMBL" id="EDX71829.1"/>
    </source>
</evidence>
<dbReference type="eggNOG" id="ENOG502ZIKD">
    <property type="taxonomic scope" value="Bacteria"/>
</dbReference>
<evidence type="ECO:0008006" key="3">
    <source>
        <dbReference type="Google" id="ProtNLM"/>
    </source>
</evidence>
<dbReference type="AlphaFoldDB" id="B4W1Q4"/>
<name>B4W1Q4_9CYAN</name>
<evidence type="ECO:0000313" key="2">
    <source>
        <dbReference type="Proteomes" id="UP000003835"/>
    </source>
</evidence>
<organism evidence="1 2">
    <name type="scientific">Coleofasciculus chthonoplastes PCC 7420</name>
    <dbReference type="NCBI Taxonomy" id="118168"/>
    <lineage>
        <taxon>Bacteria</taxon>
        <taxon>Bacillati</taxon>
        <taxon>Cyanobacteriota</taxon>
        <taxon>Cyanophyceae</taxon>
        <taxon>Coleofasciculales</taxon>
        <taxon>Coleofasciculaceae</taxon>
        <taxon>Coleofasciculus</taxon>
    </lineage>
</organism>
<dbReference type="HOGENOM" id="CLU_2650445_0_0_3"/>
<gene>
    <name evidence="1" type="ORF">MC7420_6915</name>
</gene>
<dbReference type="OrthoDB" id="467165at2"/>
<keyword evidence="2" id="KW-1185">Reference proteome</keyword>
<dbReference type="Proteomes" id="UP000003835">
    <property type="component" value="Unassembled WGS sequence"/>
</dbReference>
<sequence length="80" mass="9330">MDQHWIKLSYERDTYLIDLNRISTFVWAKNGRLIVWLPDGKVRLIIHPKTNPDAYQEILDYVQKTVGQPIGCQLSAKSET</sequence>
<reference evidence="1 2" key="1">
    <citation type="submission" date="2008-07" db="EMBL/GenBank/DDBJ databases">
        <authorList>
            <person name="Tandeau de Marsac N."/>
            <person name="Ferriera S."/>
            <person name="Johnson J."/>
            <person name="Kravitz S."/>
            <person name="Beeson K."/>
            <person name="Sutton G."/>
            <person name="Rogers Y.-H."/>
            <person name="Friedman R."/>
            <person name="Frazier M."/>
            <person name="Venter J.C."/>
        </authorList>
    </citation>
    <scope>NUCLEOTIDE SEQUENCE [LARGE SCALE GENOMIC DNA]</scope>
    <source>
        <strain evidence="1 2">PCC 7420</strain>
    </source>
</reference>
<accession>B4W1Q4</accession>